<evidence type="ECO:0000313" key="2">
    <source>
        <dbReference type="Proteomes" id="UP000031668"/>
    </source>
</evidence>
<accession>A0A0C2IGP8</accession>
<dbReference type="EMBL" id="JWZT01004259">
    <property type="protein sequence ID" value="KII64494.1"/>
    <property type="molecule type" value="Genomic_DNA"/>
</dbReference>
<name>A0A0C2IGP8_THEKT</name>
<gene>
    <name evidence="1" type="ORF">RF11_03902</name>
</gene>
<evidence type="ECO:0008006" key="3">
    <source>
        <dbReference type="Google" id="ProtNLM"/>
    </source>
</evidence>
<protein>
    <recommendedName>
        <fullName evidence="3">DDE-1 domain-containing protein</fullName>
    </recommendedName>
</protein>
<reference evidence="1 2" key="1">
    <citation type="journal article" date="2014" name="Genome Biol. Evol.">
        <title>The genome of the myxosporean Thelohanellus kitauei shows adaptations to nutrient acquisition within its fish host.</title>
        <authorList>
            <person name="Yang Y."/>
            <person name="Xiong J."/>
            <person name="Zhou Z."/>
            <person name="Huo F."/>
            <person name="Miao W."/>
            <person name="Ran C."/>
            <person name="Liu Y."/>
            <person name="Zhang J."/>
            <person name="Feng J."/>
            <person name="Wang M."/>
            <person name="Wang M."/>
            <person name="Wang L."/>
            <person name="Yao B."/>
        </authorList>
    </citation>
    <scope>NUCLEOTIDE SEQUENCE [LARGE SCALE GENOMIC DNA]</scope>
    <source>
        <strain evidence="1">Wuqing</strain>
    </source>
</reference>
<dbReference type="AlphaFoldDB" id="A0A0C2IGP8"/>
<evidence type="ECO:0000313" key="1">
    <source>
        <dbReference type="EMBL" id="KII64494.1"/>
    </source>
</evidence>
<comment type="caution">
    <text evidence="1">The sequence shown here is derived from an EMBL/GenBank/DDBJ whole genome shotgun (WGS) entry which is preliminary data.</text>
</comment>
<organism evidence="1 2">
    <name type="scientific">Thelohanellus kitauei</name>
    <name type="common">Myxosporean</name>
    <dbReference type="NCBI Taxonomy" id="669202"/>
    <lineage>
        <taxon>Eukaryota</taxon>
        <taxon>Metazoa</taxon>
        <taxon>Cnidaria</taxon>
        <taxon>Myxozoa</taxon>
        <taxon>Myxosporea</taxon>
        <taxon>Bivalvulida</taxon>
        <taxon>Platysporina</taxon>
        <taxon>Myxobolidae</taxon>
        <taxon>Thelohanellus</taxon>
    </lineage>
</organism>
<keyword evidence="2" id="KW-1185">Reference proteome</keyword>
<sequence>MLSESVSNKSLSLSERIDVLNRWIERKLIRQSRGTMAFIIWQNNTNPDRKRKRTHKAEDVEEALLRFFPMPGMASCQSSLGLWDKDIFNADETGLYSRAIHEGTLSFKNSETAACKTPTERATLLFDETSTGTKANDYPTLPPVTFVDFLQSLKRIQSNLDACYCDDYGVFY</sequence>
<proteinExistence type="predicted"/>
<dbReference type="Proteomes" id="UP000031668">
    <property type="component" value="Unassembled WGS sequence"/>
</dbReference>